<dbReference type="PANTHER" id="PTHR32063:SF10">
    <property type="entry name" value="EFFLUX PUMP MEMBRANE TRANSPORTER"/>
    <property type="match status" value="1"/>
</dbReference>
<dbReference type="Gene3D" id="3.30.70.1320">
    <property type="entry name" value="Multidrug efflux transporter AcrB pore domain like"/>
    <property type="match status" value="1"/>
</dbReference>
<dbReference type="GO" id="GO:0005886">
    <property type="term" value="C:plasma membrane"/>
    <property type="evidence" value="ECO:0007669"/>
    <property type="project" value="TreeGrafter"/>
</dbReference>
<dbReference type="Proteomes" id="UP000028058">
    <property type="component" value="Unassembled WGS sequence"/>
</dbReference>
<name>A0A420UTF9_9ACTN</name>
<dbReference type="Gene3D" id="3.30.70.1430">
    <property type="entry name" value="Multidrug efflux transporter AcrB pore domain"/>
    <property type="match status" value="1"/>
</dbReference>
<evidence type="ECO:0000313" key="2">
    <source>
        <dbReference type="Proteomes" id="UP000028058"/>
    </source>
</evidence>
<dbReference type="Pfam" id="PF00873">
    <property type="entry name" value="ACR_tran"/>
    <property type="match status" value="1"/>
</dbReference>
<feature type="non-terminal residue" evidence="1">
    <location>
        <position position="140"/>
    </location>
</feature>
<dbReference type="PANTHER" id="PTHR32063">
    <property type="match status" value="1"/>
</dbReference>
<dbReference type="InterPro" id="IPR001036">
    <property type="entry name" value="Acrflvin-R"/>
</dbReference>
<sequence>SRLPQIVTRLGVQVQEASSGFLMMVALVSTDGSMDAVALGDYLSRNVTSEIARIEGVGRAQVFASQRSMRVWLDPDKMLGLNLTSGDVTAAIATQNAQVAAGRIGAQPNPITQQISASVLVSGQLSTPEEFGSIVLRANP</sequence>
<evidence type="ECO:0000313" key="1">
    <source>
        <dbReference type="EMBL" id="RKM87660.1"/>
    </source>
</evidence>
<dbReference type="SUPFAM" id="SSF82714">
    <property type="entry name" value="Multidrug efflux transporter AcrB TolC docking domain, DN and DC subdomains"/>
    <property type="match status" value="1"/>
</dbReference>
<gene>
    <name evidence="1" type="ORF">SFRA_033025</name>
</gene>
<organism evidence="1 2">
    <name type="scientific">Streptomyces xinghaiensis</name>
    <dbReference type="NCBI Taxonomy" id="1038928"/>
    <lineage>
        <taxon>Bacteria</taxon>
        <taxon>Bacillati</taxon>
        <taxon>Actinomycetota</taxon>
        <taxon>Actinomycetes</taxon>
        <taxon>Kitasatosporales</taxon>
        <taxon>Streptomycetaceae</taxon>
        <taxon>Streptomyces</taxon>
    </lineage>
</organism>
<feature type="non-terminal residue" evidence="1">
    <location>
        <position position="1"/>
    </location>
</feature>
<proteinExistence type="predicted"/>
<keyword evidence="2" id="KW-1185">Reference proteome</keyword>
<dbReference type="RefSeq" id="WP_199741593.1">
    <property type="nucleotide sequence ID" value="NZ_JNAD02000092.1"/>
</dbReference>
<dbReference type="AlphaFoldDB" id="A0A420UTF9"/>
<reference evidence="1 2" key="1">
    <citation type="journal article" date="2014" name="Genome Announc.">
        <title>Draft Genome Sequence of Streptomyces fradiae ATCC 19609, a Strain Highly Sensitive to Antibiotics.</title>
        <authorList>
            <person name="Bekker O.B."/>
            <person name="Klimina K.M."/>
            <person name="Vatlin A.A."/>
            <person name="Zakharevich N.V."/>
            <person name="Kasianov A.S."/>
            <person name="Danilenko V.N."/>
        </authorList>
    </citation>
    <scope>NUCLEOTIDE SEQUENCE [LARGE SCALE GENOMIC DNA]</scope>
    <source>
        <strain evidence="1 2">ATCC 19609</strain>
    </source>
</reference>
<dbReference type="EMBL" id="JNAD02000092">
    <property type="protein sequence ID" value="RKM87660.1"/>
    <property type="molecule type" value="Genomic_DNA"/>
</dbReference>
<comment type="caution">
    <text evidence="1">The sequence shown here is derived from an EMBL/GenBank/DDBJ whole genome shotgun (WGS) entry which is preliminary data.</text>
</comment>
<dbReference type="GO" id="GO:0042910">
    <property type="term" value="F:xenobiotic transmembrane transporter activity"/>
    <property type="evidence" value="ECO:0007669"/>
    <property type="project" value="TreeGrafter"/>
</dbReference>
<dbReference type="InterPro" id="IPR027463">
    <property type="entry name" value="AcrB_DN_DC_subdom"/>
</dbReference>
<protein>
    <submittedName>
        <fullName evidence="1">Multidrug efflux RND transporter permease subunit</fullName>
    </submittedName>
</protein>
<dbReference type="Gene3D" id="3.30.2090.10">
    <property type="entry name" value="Multidrug efflux transporter AcrB TolC docking domain, DN and DC subdomains"/>
    <property type="match status" value="1"/>
</dbReference>
<accession>A0A420UTF9</accession>
<dbReference type="SUPFAM" id="SSF82693">
    <property type="entry name" value="Multidrug efflux transporter AcrB pore domain, PN1, PN2, PC1 and PC2 subdomains"/>
    <property type="match status" value="1"/>
</dbReference>